<reference evidence="2" key="1">
    <citation type="journal article" date="2012" name="Science">
        <title>The Paleozoic origin of enzymatic lignin decomposition reconstructed from 31 fungal genomes.</title>
        <authorList>
            <person name="Floudas D."/>
            <person name="Binder M."/>
            <person name="Riley R."/>
            <person name="Barry K."/>
            <person name="Blanchette R.A."/>
            <person name="Henrissat B."/>
            <person name="Martinez A.T."/>
            <person name="Otillar R."/>
            <person name="Spatafora J.W."/>
            <person name="Yadav J.S."/>
            <person name="Aerts A."/>
            <person name="Benoit I."/>
            <person name="Boyd A."/>
            <person name="Carlson A."/>
            <person name="Copeland A."/>
            <person name="Coutinho P.M."/>
            <person name="de Vries R.P."/>
            <person name="Ferreira P."/>
            <person name="Findley K."/>
            <person name="Foster B."/>
            <person name="Gaskell J."/>
            <person name="Glotzer D."/>
            <person name="Gorecki P."/>
            <person name="Heitman J."/>
            <person name="Hesse C."/>
            <person name="Hori C."/>
            <person name="Igarashi K."/>
            <person name="Jurgens J.A."/>
            <person name="Kallen N."/>
            <person name="Kersten P."/>
            <person name="Kohler A."/>
            <person name="Kuees U."/>
            <person name="Kumar T.K.A."/>
            <person name="Kuo A."/>
            <person name="LaButti K."/>
            <person name="Larrondo L.F."/>
            <person name="Lindquist E."/>
            <person name="Ling A."/>
            <person name="Lombard V."/>
            <person name="Lucas S."/>
            <person name="Lundell T."/>
            <person name="Martin R."/>
            <person name="McLaughlin D.J."/>
            <person name="Morgenstern I."/>
            <person name="Morin E."/>
            <person name="Murat C."/>
            <person name="Nagy L.G."/>
            <person name="Nolan M."/>
            <person name="Ohm R.A."/>
            <person name="Patyshakuliyeva A."/>
            <person name="Rokas A."/>
            <person name="Ruiz-Duenas F.J."/>
            <person name="Sabat G."/>
            <person name="Salamov A."/>
            <person name="Samejima M."/>
            <person name="Schmutz J."/>
            <person name="Slot J.C."/>
            <person name="St John F."/>
            <person name="Stenlid J."/>
            <person name="Sun H."/>
            <person name="Sun S."/>
            <person name="Syed K."/>
            <person name="Tsang A."/>
            <person name="Wiebenga A."/>
            <person name="Young D."/>
            <person name="Pisabarro A."/>
            <person name="Eastwood D.C."/>
            <person name="Martin F."/>
            <person name="Cullen D."/>
            <person name="Grigoriev I.V."/>
            <person name="Hibbett D.S."/>
        </authorList>
    </citation>
    <scope>NUCLEOTIDE SEQUENCE [LARGE SCALE GENOMIC DNA]</scope>
    <source>
        <strain evidence="2">TFB10046</strain>
    </source>
</reference>
<sequence length="116" mass="12656">MERVIPVNPAPDRQPVYNLDGMSAHHALVALAFDYVSIFDPSTSNPAHFAPVRLRRRVHELKAKAVSSAHRADGGPPEEDLDTTVRAARALPPVLLPLFPPIELRPPSRTSSPVAQ</sequence>
<dbReference type="Proteomes" id="UP000006514">
    <property type="component" value="Unassembled WGS sequence"/>
</dbReference>
<evidence type="ECO:0000313" key="1">
    <source>
        <dbReference type="EMBL" id="EJD38102.1"/>
    </source>
</evidence>
<accession>J0LIF5</accession>
<dbReference type="InParanoid" id="J0LIF5"/>
<dbReference type="KEGG" id="adl:AURDEDRAFT_172863"/>
<organism evidence="1 2">
    <name type="scientific">Auricularia subglabra (strain TFB-10046 / SS5)</name>
    <name type="common">White-rot fungus</name>
    <name type="synonym">Auricularia delicata (strain TFB10046)</name>
    <dbReference type="NCBI Taxonomy" id="717982"/>
    <lineage>
        <taxon>Eukaryota</taxon>
        <taxon>Fungi</taxon>
        <taxon>Dikarya</taxon>
        <taxon>Basidiomycota</taxon>
        <taxon>Agaricomycotina</taxon>
        <taxon>Agaricomycetes</taxon>
        <taxon>Auriculariales</taxon>
        <taxon>Auriculariaceae</taxon>
        <taxon>Auricularia</taxon>
    </lineage>
</organism>
<protein>
    <submittedName>
        <fullName evidence="1">Uncharacterized protein</fullName>
    </submittedName>
</protein>
<evidence type="ECO:0000313" key="2">
    <source>
        <dbReference type="Proteomes" id="UP000006514"/>
    </source>
</evidence>
<name>J0LIF5_AURST</name>
<keyword evidence="2" id="KW-1185">Reference proteome</keyword>
<dbReference type="AlphaFoldDB" id="J0LIF5"/>
<proteinExistence type="predicted"/>
<dbReference type="EMBL" id="JH687830">
    <property type="protein sequence ID" value="EJD38102.1"/>
    <property type="molecule type" value="Genomic_DNA"/>
</dbReference>
<gene>
    <name evidence="1" type="ORF">AURDEDRAFT_172863</name>
</gene>